<feature type="domain" description="GGDEF" evidence="3">
    <location>
        <begin position="178"/>
        <end position="310"/>
    </location>
</feature>
<evidence type="ECO:0000313" key="4">
    <source>
        <dbReference type="EMBL" id="BAT29003.1"/>
    </source>
</evidence>
<dbReference type="Gene3D" id="3.30.450.40">
    <property type="match status" value="1"/>
</dbReference>
<reference evidence="4" key="1">
    <citation type="journal article" date="2015" name="Proc. Natl. Acad. Sci. U.S.A.">
        <title>Bacterial clade with the ribosomal RNA operon on a small plasmid rather than the chromosome.</title>
        <authorList>
            <person name="Anda M."/>
            <person name="Ohtsubo Y."/>
            <person name="Okubo T."/>
            <person name="Sugawara M."/>
            <person name="Nagata Y."/>
            <person name="Tsuda M."/>
            <person name="Minamisawa K."/>
            <person name="Mitsui H."/>
        </authorList>
    </citation>
    <scope>NUCLEOTIDE SEQUENCE</scope>
    <source>
        <strain evidence="4">JCM 14755</strain>
    </source>
</reference>
<dbReference type="InterPro" id="IPR050469">
    <property type="entry name" value="Diguanylate_Cyclase"/>
</dbReference>
<dbReference type="EMBL" id="LC066377">
    <property type="protein sequence ID" value="BAT29003.1"/>
    <property type="molecule type" value="Genomic_DNA"/>
</dbReference>
<dbReference type="GO" id="GO:0005886">
    <property type="term" value="C:plasma membrane"/>
    <property type="evidence" value="ECO:0007669"/>
    <property type="project" value="TreeGrafter"/>
</dbReference>
<sequence length="318" mass="33858">MSETMTADAGRTAVFDRITRLARNIFGVDIAAVSLIEAQRQHFQSIQGMALTAIPLEDSFCRATWREGRRIVIPDTAVDGEFADHPLVTQTPHLRSYVGLPLKTSEGEAIGTMCVIDRRPRIFSDRELAILEDLAQLAASEFELHGWATLDTLTGAVTRRVFEKHFARMLEVTGGKGLPISIILLDIDHFKSVNDRFGHRAGDEVLTSVVAACRGNLRDHDILGRLGGEEFGVALAGDRVSAAAVAERLRSAIAALQFTFAGQPLQVTGSFGVAALGSGPTAIADAILAADAALYAAKTGGRNRVVTAAAAAAPTIAE</sequence>
<dbReference type="GO" id="GO:0043709">
    <property type="term" value="P:cell adhesion involved in single-species biofilm formation"/>
    <property type="evidence" value="ECO:0007669"/>
    <property type="project" value="TreeGrafter"/>
</dbReference>
<dbReference type="SMART" id="SM00267">
    <property type="entry name" value="GGDEF"/>
    <property type="match status" value="1"/>
</dbReference>
<dbReference type="FunFam" id="3.30.70.270:FF:000001">
    <property type="entry name" value="Diguanylate cyclase domain protein"/>
    <property type="match status" value="1"/>
</dbReference>
<dbReference type="PROSITE" id="PS50887">
    <property type="entry name" value="GGDEF"/>
    <property type="match status" value="1"/>
</dbReference>
<protein>
    <recommendedName>
        <fullName evidence="1">diguanylate cyclase</fullName>
        <ecNumber evidence="1">2.7.7.65</ecNumber>
    </recommendedName>
</protein>
<dbReference type="InterPro" id="IPR029016">
    <property type="entry name" value="GAF-like_dom_sf"/>
</dbReference>
<comment type="catalytic activity">
    <reaction evidence="2">
        <text>2 GTP = 3',3'-c-di-GMP + 2 diphosphate</text>
        <dbReference type="Rhea" id="RHEA:24898"/>
        <dbReference type="ChEBI" id="CHEBI:33019"/>
        <dbReference type="ChEBI" id="CHEBI:37565"/>
        <dbReference type="ChEBI" id="CHEBI:58805"/>
        <dbReference type="EC" id="2.7.7.65"/>
    </reaction>
</comment>
<dbReference type="EC" id="2.7.7.65" evidence="1"/>
<dbReference type="AlphaFoldDB" id="A0A0P0Z4I6"/>
<evidence type="ECO:0000256" key="1">
    <source>
        <dbReference type="ARBA" id="ARBA00012528"/>
    </source>
</evidence>
<dbReference type="RefSeq" id="WP_062229316.1">
    <property type="nucleotide sequence ID" value="NZ_BBWR01000018.1"/>
</dbReference>
<name>A0A0P0Z4I6_9HYPH</name>
<dbReference type="PANTHER" id="PTHR45138">
    <property type="entry name" value="REGULATORY COMPONENTS OF SENSORY TRANSDUCTION SYSTEM"/>
    <property type="match status" value="1"/>
</dbReference>
<dbReference type="SUPFAM" id="SSF55781">
    <property type="entry name" value="GAF domain-like"/>
    <property type="match status" value="1"/>
</dbReference>
<dbReference type="NCBIfam" id="TIGR00254">
    <property type="entry name" value="GGDEF"/>
    <property type="match status" value="1"/>
</dbReference>
<dbReference type="InterPro" id="IPR000160">
    <property type="entry name" value="GGDEF_dom"/>
</dbReference>
<dbReference type="GO" id="GO:0052621">
    <property type="term" value="F:diguanylate cyclase activity"/>
    <property type="evidence" value="ECO:0007669"/>
    <property type="project" value="UniProtKB-EC"/>
</dbReference>
<dbReference type="SUPFAM" id="SSF55073">
    <property type="entry name" value="Nucleotide cyclase"/>
    <property type="match status" value="1"/>
</dbReference>
<dbReference type="SMART" id="SM00065">
    <property type="entry name" value="GAF"/>
    <property type="match status" value="1"/>
</dbReference>
<dbReference type="Pfam" id="PF00990">
    <property type="entry name" value="GGDEF"/>
    <property type="match status" value="1"/>
</dbReference>
<evidence type="ECO:0000259" key="3">
    <source>
        <dbReference type="PROSITE" id="PS50887"/>
    </source>
</evidence>
<accession>A0A0P0Z4I6</accession>
<dbReference type="InterPro" id="IPR003018">
    <property type="entry name" value="GAF"/>
</dbReference>
<evidence type="ECO:0000256" key="2">
    <source>
        <dbReference type="ARBA" id="ARBA00034247"/>
    </source>
</evidence>
<dbReference type="Gene3D" id="3.30.70.270">
    <property type="match status" value="1"/>
</dbReference>
<dbReference type="GO" id="GO:1902201">
    <property type="term" value="P:negative regulation of bacterial-type flagellum-dependent cell motility"/>
    <property type="evidence" value="ECO:0007669"/>
    <property type="project" value="TreeGrafter"/>
</dbReference>
<organism evidence="4">
    <name type="scientific">Aureimonas frigidaquae</name>
    <dbReference type="NCBI Taxonomy" id="424757"/>
    <lineage>
        <taxon>Bacteria</taxon>
        <taxon>Pseudomonadati</taxon>
        <taxon>Pseudomonadota</taxon>
        <taxon>Alphaproteobacteria</taxon>
        <taxon>Hyphomicrobiales</taxon>
        <taxon>Aurantimonadaceae</taxon>
        <taxon>Aureimonas</taxon>
    </lineage>
</organism>
<dbReference type="PANTHER" id="PTHR45138:SF9">
    <property type="entry name" value="DIGUANYLATE CYCLASE DGCM-RELATED"/>
    <property type="match status" value="1"/>
</dbReference>
<dbReference type="InterPro" id="IPR043128">
    <property type="entry name" value="Rev_trsase/Diguanyl_cyclase"/>
</dbReference>
<dbReference type="Pfam" id="PF01590">
    <property type="entry name" value="GAF"/>
    <property type="match status" value="1"/>
</dbReference>
<dbReference type="CDD" id="cd01949">
    <property type="entry name" value="GGDEF"/>
    <property type="match status" value="1"/>
</dbReference>
<dbReference type="InterPro" id="IPR029787">
    <property type="entry name" value="Nucleotide_cyclase"/>
</dbReference>
<proteinExistence type="predicted"/>